<evidence type="ECO:0000313" key="2">
    <source>
        <dbReference type="EMBL" id="AXG74184.1"/>
    </source>
</evidence>
<organism evidence="2 3">
    <name type="scientific">Flavobacterium arcticum</name>
    <dbReference type="NCBI Taxonomy" id="1784713"/>
    <lineage>
        <taxon>Bacteria</taxon>
        <taxon>Pseudomonadati</taxon>
        <taxon>Bacteroidota</taxon>
        <taxon>Flavobacteriia</taxon>
        <taxon>Flavobacteriales</taxon>
        <taxon>Flavobacteriaceae</taxon>
        <taxon>Flavobacterium</taxon>
    </lineage>
</organism>
<reference evidence="2 3" key="1">
    <citation type="submission" date="2018-07" db="EMBL/GenBank/DDBJ databases">
        <title>Complete genome sequence of Flavobacterium arcticum type strain SM1502T.</title>
        <authorList>
            <person name="Li Y."/>
            <person name="Li D.-D."/>
        </authorList>
    </citation>
    <scope>NUCLEOTIDE SEQUENCE [LARGE SCALE GENOMIC DNA]</scope>
    <source>
        <strain evidence="2 3">SM1502</strain>
    </source>
</reference>
<keyword evidence="3" id="KW-1185">Reference proteome</keyword>
<evidence type="ECO:0000313" key="3">
    <source>
        <dbReference type="Proteomes" id="UP000253951"/>
    </source>
</evidence>
<accession>A0A345HC74</accession>
<proteinExistence type="predicted"/>
<dbReference type="Proteomes" id="UP000253951">
    <property type="component" value="Chromosome"/>
</dbReference>
<dbReference type="OrthoDB" id="851233at2"/>
<evidence type="ECO:0000256" key="1">
    <source>
        <dbReference type="SAM" id="SignalP"/>
    </source>
</evidence>
<sequence>MKLKLPFFCFLLFISFAVSAQEDYLIEINGKVMPIALDRDYETTVGGKKVAFKVFSKDTLTYNDDLFSFKYSKDFKASRVDLESGISQVMVMTAEGSGFIIQKYDGINPEMLNELMLNEVVKESVDYGYEIRREDYVFKMKSGRDLEVGKAVLTYKGDTSIYEVASIGSRDAGILVLTMISTEEYSEASRNLIDTMWKTLAYKGE</sequence>
<gene>
    <name evidence="2" type="ORF">DVK85_08005</name>
</gene>
<protein>
    <recommendedName>
        <fullName evidence="4">DUF1795 domain-containing protein</fullName>
    </recommendedName>
</protein>
<dbReference type="KEGG" id="fat:DVK85_08005"/>
<name>A0A345HC74_9FLAO</name>
<dbReference type="RefSeq" id="WP_114677942.1">
    <property type="nucleotide sequence ID" value="NZ_CP031188.1"/>
</dbReference>
<dbReference type="AlphaFoldDB" id="A0A345HC74"/>
<keyword evidence="1" id="KW-0732">Signal</keyword>
<feature type="chain" id="PRO_5017054835" description="DUF1795 domain-containing protein" evidence="1">
    <location>
        <begin position="21"/>
        <end position="205"/>
    </location>
</feature>
<feature type="signal peptide" evidence="1">
    <location>
        <begin position="1"/>
        <end position="20"/>
    </location>
</feature>
<dbReference type="EMBL" id="CP031188">
    <property type="protein sequence ID" value="AXG74184.1"/>
    <property type="molecule type" value="Genomic_DNA"/>
</dbReference>
<evidence type="ECO:0008006" key="4">
    <source>
        <dbReference type="Google" id="ProtNLM"/>
    </source>
</evidence>